<dbReference type="EMBL" id="VSWD01000010">
    <property type="protein sequence ID" value="KAK3091497.1"/>
    <property type="molecule type" value="Genomic_DNA"/>
</dbReference>
<proteinExistence type="predicted"/>
<protein>
    <recommendedName>
        <fullName evidence="2">Transposable element P transposase-like RNase H domain-containing protein</fullName>
    </recommendedName>
</protein>
<feature type="region of interest" description="Disordered" evidence="1">
    <location>
        <begin position="184"/>
        <end position="221"/>
    </location>
</feature>
<gene>
    <name evidence="3" type="ORF">FSP39_020263</name>
</gene>
<evidence type="ECO:0000256" key="1">
    <source>
        <dbReference type="SAM" id="MobiDB-lite"/>
    </source>
</evidence>
<comment type="caution">
    <text evidence="3">The sequence shown here is derived from an EMBL/GenBank/DDBJ whole genome shotgun (WGS) entry which is preliminary data.</text>
</comment>
<dbReference type="AlphaFoldDB" id="A0AA89C241"/>
<dbReference type="Proteomes" id="UP001186944">
    <property type="component" value="Unassembled WGS sequence"/>
</dbReference>
<organism evidence="3 4">
    <name type="scientific">Pinctada imbricata</name>
    <name type="common">Atlantic pearl-oyster</name>
    <name type="synonym">Pinctada martensii</name>
    <dbReference type="NCBI Taxonomy" id="66713"/>
    <lineage>
        <taxon>Eukaryota</taxon>
        <taxon>Metazoa</taxon>
        <taxon>Spiralia</taxon>
        <taxon>Lophotrochozoa</taxon>
        <taxon>Mollusca</taxon>
        <taxon>Bivalvia</taxon>
        <taxon>Autobranchia</taxon>
        <taxon>Pteriomorphia</taxon>
        <taxon>Pterioida</taxon>
        <taxon>Pterioidea</taxon>
        <taxon>Pteriidae</taxon>
        <taxon>Pinctada</taxon>
    </lineage>
</organism>
<keyword evidence="4" id="KW-1185">Reference proteome</keyword>
<dbReference type="Pfam" id="PF21787">
    <property type="entry name" value="TNP-like_RNaseH_N"/>
    <property type="match status" value="1"/>
</dbReference>
<evidence type="ECO:0000313" key="3">
    <source>
        <dbReference type="EMBL" id="KAK3091497.1"/>
    </source>
</evidence>
<accession>A0AA89C241</accession>
<evidence type="ECO:0000313" key="4">
    <source>
        <dbReference type="Proteomes" id="UP001186944"/>
    </source>
</evidence>
<evidence type="ECO:0000259" key="2">
    <source>
        <dbReference type="Pfam" id="PF21787"/>
    </source>
</evidence>
<reference evidence="3" key="1">
    <citation type="submission" date="2019-08" db="EMBL/GenBank/DDBJ databases">
        <title>The improved chromosome-level genome for the pearl oyster Pinctada fucata martensii using PacBio sequencing and Hi-C.</title>
        <authorList>
            <person name="Zheng Z."/>
        </authorList>
    </citation>
    <scope>NUCLEOTIDE SEQUENCE</scope>
    <source>
        <strain evidence="3">ZZ-2019</strain>
        <tissue evidence="3">Adductor muscle</tissue>
    </source>
</reference>
<feature type="domain" description="Transposable element P transposase-like RNase H" evidence="2">
    <location>
        <begin position="328"/>
        <end position="471"/>
    </location>
</feature>
<sequence length="587" mass="67348">MDALSKLITRLFDIQATHVCIGGEKRVLFKNLGPRAPSNICDTITLPSVCKIQSTEPNNLKFKCPMPFLINNIQQYCLVAFEKNDVTIEINNVKLSSGFPLPILQSNVEGVIYLVSNIKLCGGVPADDKYFPKSFHEEKMSTTYDSNYKVVMRSKFCKQILDWLARNTACTSCHDLHHTRKKREKKRKLEEISEEQNKENKQPCLNTEPVKDTEKNSTTVDQSEQDTFTCTSITLDEEDHDDMEKILNLVSKFDLPEEFVVLLKSQLQNCNKDLDIHQRRWDPKIISLCLTLYVRSPQAYEDLKKSNFLQLPSKRLLQYYKNSVRQIPGFNEANLTWMKKEMEKQNISEFGCHGGIVIDEMTIQDDLIITKSGDTWKLVGYVDMDTTNNNINIISNGQKKVHLATHALQFIFHGFTGFRWPVVYFGANPATAHQLYTTFWKCVEVLGDMNITVDYVMTDGASTNRSFATMLSHRIHENLIGYSETFTSGNMGYATLKYPENLASSIEILEQTSELVDIFCCRNRPISSQEDKRFDILQKALSYFSSWEDAVCACSIQKPNDYGDSNRPQLITHGIYITLQEYAQWEK</sequence>
<name>A0AA89C241_PINIB</name>
<dbReference type="InterPro" id="IPR048365">
    <property type="entry name" value="TNP-like_RNaseH_N"/>
</dbReference>
<feature type="compositionally biased region" description="Basic and acidic residues" evidence="1">
    <location>
        <begin position="187"/>
        <end position="201"/>
    </location>
</feature>